<protein>
    <submittedName>
        <fullName evidence="1">Uncharacterized protein</fullName>
    </submittedName>
</protein>
<dbReference type="AlphaFoldDB" id="S2KTT7"/>
<dbReference type="SUPFAM" id="SSF52402">
    <property type="entry name" value="Adenine nucleotide alpha hydrolases-like"/>
    <property type="match status" value="1"/>
</dbReference>
<dbReference type="RefSeq" id="WP_016414697.1">
    <property type="nucleotide sequence ID" value="NZ_AUAB01000020.1"/>
</dbReference>
<dbReference type="Gene3D" id="3.40.50.12370">
    <property type="match status" value="1"/>
</dbReference>
<dbReference type="EMBL" id="ASTJ01000011">
    <property type="protein sequence ID" value="EPC03963.1"/>
    <property type="molecule type" value="Genomic_DNA"/>
</dbReference>
<dbReference type="PATRIC" id="fig|1121939.11.peg.239"/>
<proteinExistence type="predicted"/>
<organism evidence="1 2">
    <name type="scientific">Litchfieldella anticariensis (strain DSM 16096 / CECT 5854 / CIP 108499 / LMG 22089 / FP35)</name>
    <name type="common">Halomonas anticariensis</name>
    <dbReference type="NCBI Taxonomy" id="1121939"/>
    <lineage>
        <taxon>Bacteria</taxon>
        <taxon>Pseudomonadati</taxon>
        <taxon>Pseudomonadota</taxon>
        <taxon>Gammaproteobacteria</taxon>
        <taxon>Oceanospirillales</taxon>
        <taxon>Halomonadaceae</taxon>
        <taxon>Litchfieldella</taxon>
    </lineage>
</organism>
<accession>S2KTT7</accession>
<dbReference type="CDD" id="cd00293">
    <property type="entry name" value="USP-like"/>
    <property type="match status" value="1"/>
</dbReference>
<evidence type="ECO:0000313" key="2">
    <source>
        <dbReference type="Proteomes" id="UP000014463"/>
    </source>
</evidence>
<gene>
    <name evidence="1" type="ORF">L861_01285</name>
</gene>
<dbReference type="eggNOG" id="COG0589">
    <property type="taxonomic scope" value="Bacteria"/>
</dbReference>
<comment type="caution">
    <text evidence="1">The sequence shown here is derived from an EMBL/GenBank/DDBJ whole genome shotgun (WGS) entry which is preliminary data.</text>
</comment>
<keyword evidence="2" id="KW-1185">Reference proteome</keyword>
<name>S2KTT7_LITA3</name>
<dbReference type="Proteomes" id="UP000014463">
    <property type="component" value="Unassembled WGS sequence"/>
</dbReference>
<evidence type="ECO:0000313" key="1">
    <source>
        <dbReference type="EMBL" id="EPC03963.1"/>
    </source>
</evidence>
<reference evidence="1 2" key="1">
    <citation type="journal article" date="2013" name="Genome Announc.">
        <title>Draft genome sequence of the moderately halophilic gammaproteobacterium Halomonas anticariensis FP35.</title>
        <authorList>
            <person name="Tahrioui A."/>
            <person name="Quesada E."/>
            <person name="Llamas I."/>
        </authorList>
    </citation>
    <scope>NUCLEOTIDE SEQUENCE [LARGE SCALE GENOMIC DNA]</scope>
    <source>
        <strain evidence="2">DSM 16096 / CECT 5854 / LMG 22089 / FP35</strain>
    </source>
</reference>
<sequence>MPNDDVVQHGIVPRVLALLDASRHSLAALSIATDLACSRHAELVALFVEDRDLLSCAEFPFSCEVGMSSGMARPLSPSALEASLSRQRESVRQALSATVAGREIRHSLKVSRGRVVAEALALATSSDVLVLGKAGGSSQWGGRLGSTSRVLMLKAPCTVLLWDTTYPMEQGPLLVMGEGGDSATPEWLANSPLFDGVARLTEMSASSLERRVAISPYGALLLRRSQLARLVDEDPELMARLPMPIIVVP</sequence>
<dbReference type="STRING" id="1121939.L861_01285"/>